<keyword evidence="1" id="KW-1133">Transmembrane helix</keyword>
<reference evidence="5 6" key="1">
    <citation type="submission" date="2025-05" db="UniProtKB">
        <authorList>
            <consortium name="RefSeq"/>
        </authorList>
    </citation>
    <scope>IDENTIFICATION</scope>
</reference>
<name>A0ABM4BK19_HYDVU</name>
<evidence type="ECO:0000256" key="1">
    <source>
        <dbReference type="SAM" id="Phobius"/>
    </source>
</evidence>
<organism evidence="4 6">
    <name type="scientific">Hydra vulgaris</name>
    <name type="common">Hydra</name>
    <name type="synonym">Hydra attenuata</name>
    <dbReference type="NCBI Taxonomy" id="6087"/>
    <lineage>
        <taxon>Eukaryota</taxon>
        <taxon>Metazoa</taxon>
        <taxon>Cnidaria</taxon>
        <taxon>Hydrozoa</taxon>
        <taxon>Hydroidolina</taxon>
        <taxon>Anthoathecata</taxon>
        <taxon>Aplanulata</taxon>
        <taxon>Hydridae</taxon>
        <taxon>Hydra</taxon>
    </lineage>
</organism>
<dbReference type="InterPro" id="IPR007889">
    <property type="entry name" value="HTH_Psq"/>
</dbReference>
<feature type="transmembrane region" description="Helical" evidence="1">
    <location>
        <begin position="214"/>
        <end position="233"/>
    </location>
</feature>
<feature type="domain" description="DDE-1" evidence="2">
    <location>
        <begin position="214"/>
        <end position="356"/>
    </location>
</feature>
<dbReference type="Gene3D" id="1.10.10.60">
    <property type="entry name" value="Homeodomain-like"/>
    <property type="match status" value="1"/>
</dbReference>
<sequence length="570" mass="64321">MQTPRKYGKWKVENLKKAVEAIKQGEISLNEAAYEFCIPKATLSRHINEKNKVAVANVKFHGRLTTLPNEIETELADHCLLLESMYFGLRIDDLRRLAFDIAEANNITHNFNKQTRMAGKKWYYAFMQRHPQLSLRGPESTSIARAQGFNKERVQSFFNLLSKLYMEEKLTPDRLYNMDETSLSTVQDGQIKIISARGKKRVGIMTTSERGNSVTAVVCVSAAGFYVPPMLIYKRKRMKPEITNGAPPGTVFSTQEKGWMSNEGFLDWLNHFIKVVKPLKQSKVLLILDGHVTHSKNLAAIYLARNAGVCMVSLPPHTIHRLQPLDVAFFGPLGTYYDEAMRKWMRSHISQPVTTWQVAELFGDAYSQAASLRIAMKGFQASGLWPLDINVFTDSDFTASSFTDVGPSNNLQSSESIDGMTKLSTDKSSEKKLKCHVSVSTLSLLPVVSLEVKNKKRRSRTTQAADLTSSPYRRALEITPRNQKHTLNQIASKQIKKSTKKKLTLNPITAKLLQKPQESNVALDSITMDQMKLSTSNKITIATTVHHISPLPSQVQKLQEKKTYELRKKD</sequence>
<dbReference type="SUPFAM" id="SSF46689">
    <property type="entry name" value="Homeodomain-like"/>
    <property type="match status" value="1"/>
</dbReference>
<dbReference type="InterPro" id="IPR004875">
    <property type="entry name" value="DDE_SF_endonuclease_dom"/>
</dbReference>
<dbReference type="PANTHER" id="PTHR19303:SF74">
    <property type="entry name" value="POGO TRANSPOSABLE ELEMENT WITH KRAB DOMAIN"/>
    <property type="match status" value="1"/>
</dbReference>
<evidence type="ECO:0000259" key="3">
    <source>
        <dbReference type="Pfam" id="PF05225"/>
    </source>
</evidence>
<dbReference type="RefSeq" id="XP_065649387.1">
    <property type="nucleotide sequence ID" value="XM_065793315.1"/>
</dbReference>
<feature type="domain" description="HTH psq-type" evidence="3">
    <location>
        <begin position="13"/>
        <end position="52"/>
    </location>
</feature>
<dbReference type="Pfam" id="PF03184">
    <property type="entry name" value="DDE_1"/>
    <property type="match status" value="1"/>
</dbReference>
<keyword evidence="4" id="KW-1185">Reference proteome</keyword>
<accession>A0ABM4BK19</accession>
<dbReference type="RefSeq" id="XP_065649388.1">
    <property type="nucleotide sequence ID" value="XM_065793316.1"/>
</dbReference>
<dbReference type="Pfam" id="PF05225">
    <property type="entry name" value="HTH_psq"/>
    <property type="match status" value="1"/>
</dbReference>
<keyword evidence="1" id="KW-0812">Transmembrane</keyword>
<keyword evidence="1" id="KW-0472">Membrane</keyword>
<dbReference type="InterPro" id="IPR050863">
    <property type="entry name" value="CenT-Element_Derived"/>
</dbReference>
<evidence type="ECO:0000313" key="6">
    <source>
        <dbReference type="RefSeq" id="XP_065649388.1"/>
    </source>
</evidence>
<dbReference type="InterPro" id="IPR009057">
    <property type="entry name" value="Homeodomain-like_sf"/>
</dbReference>
<dbReference type="GeneID" id="136078180"/>
<dbReference type="PANTHER" id="PTHR19303">
    <property type="entry name" value="TRANSPOSON"/>
    <property type="match status" value="1"/>
</dbReference>
<evidence type="ECO:0000313" key="4">
    <source>
        <dbReference type="Proteomes" id="UP001652625"/>
    </source>
</evidence>
<evidence type="ECO:0000313" key="5">
    <source>
        <dbReference type="RefSeq" id="XP_065649387.1"/>
    </source>
</evidence>
<evidence type="ECO:0000259" key="2">
    <source>
        <dbReference type="Pfam" id="PF03184"/>
    </source>
</evidence>
<protein>
    <submittedName>
        <fullName evidence="5 6">Uncharacterized protein LOC136078180</fullName>
    </submittedName>
</protein>
<proteinExistence type="predicted"/>
<gene>
    <name evidence="5 6" type="primary">LOC136078180</name>
</gene>
<dbReference type="Proteomes" id="UP001652625">
    <property type="component" value="Chromosome 03"/>
</dbReference>